<evidence type="ECO:0000313" key="8">
    <source>
        <dbReference type="Proteomes" id="UP000005226"/>
    </source>
</evidence>
<protein>
    <recommendedName>
        <fullName evidence="6">Protein kinase domain-containing protein</fullName>
    </recommendedName>
</protein>
<dbReference type="Pfam" id="PF00069">
    <property type="entry name" value="Pkinase"/>
    <property type="match status" value="1"/>
</dbReference>
<dbReference type="SMART" id="SM00220">
    <property type="entry name" value="S_TKc"/>
    <property type="match status" value="1"/>
</dbReference>
<evidence type="ECO:0000313" key="7">
    <source>
        <dbReference type="Ensembl" id="ENSTRUP00000069502.1"/>
    </source>
</evidence>
<dbReference type="InterPro" id="IPR050494">
    <property type="entry name" value="Ser_Thr_dual-spec_kinase"/>
</dbReference>
<dbReference type="PROSITE" id="PS50011">
    <property type="entry name" value="PROTEIN_KINASE_DOM"/>
    <property type="match status" value="2"/>
</dbReference>
<proteinExistence type="predicted"/>
<dbReference type="InterPro" id="IPR000719">
    <property type="entry name" value="Prot_kinase_dom"/>
</dbReference>
<evidence type="ECO:0000256" key="3">
    <source>
        <dbReference type="ARBA" id="ARBA00022741"/>
    </source>
</evidence>
<organism evidence="7 8">
    <name type="scientific">Takifugu rubripes</name>
    <name type="common">Japanese pufferfish</name>
    <name type="synonym">Fugu rubripes</name>
    <dbReference type="NCBI Taxonomy" id="31033"/>
    <lineage>
        <taxon>Eukaryota</taxon>
        <taxon>Metazoa</taxon>
        <taxon>Chordata</taxon>
        <taxon>Craniata</taxon>
        <taxon>Vertebrata</taxon>
        <taxon>Euteleostomi</taxon>
        <taxon>Actinopterygii</taxon>
        <taxon>Neopterygii</taxon>
        <taxon>Teleostei</taxon>
        <taxon>Neoteleostei</taxon>
        <taxon>Acanthomorphata</taxon>
        <taxon>Eupercaria</taxon>
        <taxon>Tetraodontiformes</taxon>
        <taxon>Tetradontoidea</taxon>
        <taxon>Tetraodontidae</taxon>
        <taxon>Takifugu</taxon>
    </lineage>
</organism>
<keyword evidence="4" id="KW-0418">Kinase</keyword>
<feature type="domain" description="Protein kinase" evidence="6">
    <location>
        <begin position="10"/>
        <end position="277"/>
    </location>
</feature>
<accession>A0A674N7E4</accession>
<dbReference type="Proteomes" id="UP000005226">
    <property type="component" value="Chromosome 4"/>
</dbReference>
<dbReference type="SUPFAM" id="SSF56112">
    <property type="entry name" value="Protein kinase-like (PK-like)"/>
    <property type="match status" value="2"/>
</dbReference>
<evidence type="ECO:0000256" key="1">
    <source>
        <dbReference type="ARBA" id="ARBA00022527"/>
    </source>
</evidence>
<dbReference type="GeneTree" id="ENSGT00940000164472"/>
<feature type="domain" description="Protein kinase" evidence="6">
    <location>
        <begin position="354"/>
        <end position="474"/>
    </location>
</feature>
<dbReference type="PANTHER" id="PTHR24058:SF17">
    <property type="entry name" value="HOMEODOMAIN INTERACTING PROTEIN KINASE, ISOFORM D"/>
    <property type="match status" value="1"/>
</dbReference>
<dbReference type="PROSITE" id="PS00108">
    <property type="entry name" value="PROTEIN_KINASE_ST"/>
    <property type="match status" value="1"/>
</dbReference>
<dbReference type="AlphaFoldDB" id="A0A674N7E4"/>
<dbReference type="PANTHER" id="PTHR24058">
    <property type="entry name" value="DUAL SPECIFICITY PROTEIN KINASE"/>
    <property type="match status" value="1"/>
</dbReference>
<keyword evidence="2" id="KW-0808">Transferase</keyword>
<sequence length="474" mass="53498">MKQKFETMESTGDNSENIGTFGQVVKCYNSKNDTFEAVKILKSHADVITLADREVRILKRLQCLDPEKSHIVKFNNFFFDKEGICLSFEPLDLDLFTYIYDVKGPPLNGGLALSEVRAIAHQLATALHHLKTNGIIHGDIKPNNIMVVKRQEEPLKVKLGDFSTAQFCGNINSNISPRTNCYSPPEVLLNCPFDEAIDMWSLGITLVVAALGTSFIPYNNTYDMLKFIINIMGQPPDHVLDNAQTGVDLFLDLIQKMLDVDPEKRIMPLEFLLHSFVDVTEEETEKDMGLSDQSSCFCREEEEDQARSDFHTYLGDSQKFQMIESTEDKSENAAEDNVSTQIQGHTYDPLGNDHRIIKLLGQGNFGQVVKCYNYKTGRFEAVKILKSKSDVISMADKEVQILKRLQCLDSDEFLSNPSTSLLPLSSNTRHGVFVLHKCSIIFIEFAFVIADTGMEIKTSTCKLHVLSCIWDFPF</sequence>
<keyword evidence="3" id="KW-0547">Nucleotide-binding</keyword>
<dbReference type="Gene3D" id="3.30.200.20">
    <property type="entry name" value="Phosphorylase Kinase, domain 1"/>
    <property type="match status" value="2"/>
</dbReference>
<dbReference type="Gene3D" id="1.10.510.10">
    <property type="entry name" value="Transferase(Phosphotransferase) domain 1"/>
    <property type="match status" value="1"/>
</dbReference>
<dbReference type="GO" id="GO:0004674">
    <property type="term" value="F:protein serine/threonine kinase activity"/>
    <property type="evidence" value="ECO:0007669"/>
    <property type="project" value="UniProtKB-KW"/>
</dbReference>
<keyword evidence="8" id="KW-1185">Reference proteome</keyword>
<reference evidence="7" key="3">
    <citation type="submission" date="2025-09" db="UniProtKB">
        <authorList>
            <consortium name="Ensembl"/>
        </authorList>
    </citation>
    <scope>IDENTIFICATION</scope>
</reference>
<dbReference type="Ensembl" id="ENSTRUT00000084197.1">
    <property type="protein sequence ID" value="ENSTRUP00000069502.1"/>
    <property type="gene ID" value="ENSTRUG00000029250.1"/>
</dbReference>
<dbReference type="InterPro" id="IPR008271">
    <property type="entry name" value="Ser/Thr_kinase_AS"/>
</dbReference>
<keyword evidence="1" id="KW-0723">Serine/threonine-protein kinase</keyword>
<dbReference type="GO" id="GO:0005524">
    <property type="term" value="F:ATP binding"/>
    <property type="evidence" value="ECO:0007669"/>
    <property type="project" value="UniProtKB-KW"/>
</dbReference>
<evidence type="ECO:0000259" key="6">
    <source>
        <dbReference type="PROSITE" id="PS50011"/>
    </source>
</evidence>
<reference evidence="7" key="2">
    <citation type="submission" date="2025-08" db="UniProtKB">
        <authorList>
            <consortium name="Ensembl"/>
        </authorList>
    </citation>
    <scope>IDENTIFICATION</scope>
</reference>
<evidence type="ECO:0000256" key="2">
    <source>
        <dbReference type="ARBA" id="ARBA00022679"/>
    </source>
</evidence>
<dbReference type="InterPro" id="IPR011009">
    <property type="entry name" value="Kinase-like_dom_sf"/>
</dbReference>
<keyword evidence="5" id="KW-0067">ATP-binding</keyword>
<evidence type="ECO:0000256" key="5">
    <source>
        <dbReference type="ARBA" id="ARBA00022840"/>
    </source>
</evidence>
<name>A0A674N7E4_TAKRU</name>
<reference evidence="7 8" key="1">
    <citation type="journal article" date="2011" name="Genome Biol. Evol.">
        <title>Integration of the genetic map and genome assembly of fugu facilitates insights into distinct features of genome evolution in teleosts and mammals.</title>
        <authorList>
            <person name="Kai W."/>
            <person name="Kikuchi K."/>
            <person name="Tohari S."/>
            <person name="Chew A.K."/>
            <person name="Tay A."/>
            <person name="Fujiwara A."/>
            <person name="Hosoya S."/>
            <person name="Suetake H."/>
            <person name="Naruse K."/>
            <person name="Brenner S."/>
            <person name="Suzuki Y."/>
            <person name="Venkatesh B."/>
        </authorList>
    </citation>
    <scope>NUCLEOTIDE SEQUENCE [LARGE SCALE GENOMIC DNA]</scope>
</reference>
<evidence type="ECO:0000256" key="4">
    <source>
        <dbReference type="ARBA" id="ARBA00022777"/>
    </source>
</evidence>